<dbReference type="Gene3D" id="1.50.10.10">
    <property type="match status" value="1"/>
</dbReference>
<feature type="compositionally biased region" description="Pro residues" evidence="11">
    <location>
        <begin position="224"/>
        <end position="234"/>
    </location>
</feature>
<evidence type="ECO:0000256" key="1">
    <source>
        <dbReference type="ARBA" id="ARBA00000966"/>
    </source>
</evidence>
<evidence type="ECO:0000256" key="5">
    <source>
        <dbReference type="ARBA" id="ARBA00023157"/>
    </source>
</evidence>
<feature type="chain" id="PRO_5044980674" description="Endoglucanase" evidence="10">
    <location>
        <begin position="23"/>
        <end position="922"/>
    </location>
</feature>
<sequence length="922" mass="100705">MLNSAAVAVFVLVFFAESQAQAQTECEPLNTPRYGDISCTEGSSDRSRCTVTCDEDYALRAGTNRNRRCRCLSSGVCSWSGVEAVCDYDAETPISCDVPDMMRASFGMVDVWPMGGVARVTVKPTQQTTNGWSFALMFARSLPEGVRIESGHVSLVAMSEDRRILTFQSLDHVKDISNLESFTLYMCVRNVPVGTDPSMYAALVGFYPMLVRDASCIQDISPLRPLPTTTPPPTASSSTSRPASSTRSTTTTTRRTTTTTRPTTTTTTTTTTTAPPPPPPPSGDCEVVQPPDQYRILNPGWNANDGWKFTSRAEKVSDGKGALKDWVIKLEFDNGVKAIEVHVADADGPHQNGLVWLLRPKSWNDGNGENVNDLMVFFTGTLYDGSAAPNAIMTFCRNGAEPGMTVTGGDGFGGGAPTTTTTMAPTPAPTVSSSAGTTTTVSPNFLARCSSSARASFGSLPSRSAQTDPSGFQRSTVPSDFDYNEVLHKSLLFYEAQRSGNLPANNRIPWRGDSGLKHGCDVGIDLTGGWYDAGDNIKFGFPMAYSATVLAWGMIEFKDAYVDSGDWDAALETLKWATDYFVKAHTARYELYVQVGDGGNDHGRWLRPEDIDYIQESFKIDQNNPGTEVAAETAAALAAASIVFQNEDLAYSRMLLSHAYDLYSFADLFRKNYHLSVPGVEVYYKSWSGFNDELLWSAAWLYKASGLQRYLDAVESRYSSYGGSNLAPEFSWDNKYPGVQVLMAQITDKQSYKDDVYRFLNRAINDVHTTPNGLTWQSQWGANRYAANFAFIAITAAKVIRNNPNEGRYIDYAFSQIDYMLGQGSGRSFVVGFGNNPPRSPHHRASSCPNWTRTPVQACGFDSLHAGTPNPHILYGALVGGPDDSDNYEDDRSNFINNEVATDYNAGFQSAVAGLQSYLLDG</sequence>
<feature type="domain" description="Glycoside hydrolase family 9" evidence="12">
    <location>
        <begin position="483"/>
        <end position="911"/>
    </location>
</feature>
<evidence type="ECO:0000256" key="9">
    <source>
        <dbReference type="PROSITE-ProRule" id="PRU10060"/>
    </source>
</evidence>
<feature type="compositionally biased region" description="Low complexity" evidence="11">
    <location>
        <begin position="235"/>
        <end position="273"/>
    </location>
</feature>
<dbReference type="SUPFAM" id="SSF57535">
    <property type="entry name" value="Complement control module/SCR domain"/>
    <property type="match status" value="1"/>
</dbReference>
<dbReference type="InterPro" id="IPR001701">
    <property type="entry name" value="Glyco_hydro_9"/>
</dbReference>
<accession>A0ABP0FN19</accession>
<dbReference type="InterPro" id="IPR033126">
    <property type="entry name" value="Glyco_hydro_9_Asp/Glu_AS"/>
</dbReference>
<protein>
    <recommendedName>
        <fullName evidence="10">Endoglucanase</fullName>
        <ecNumber evidence="10">3.2.1.4</ecNumber>
    </recommendedName>
</protein>
<evidence type="ECO:0000256" key="4">
    <source>
        <dbReference type="ARBA" id="ARBA00023001"/>
    </source>
</evidence>
<evidence type="ECO:0000256" key="10">
    <source>
        <dbReference type="RuleBase" id="RU361166"/>
    </source>
</evidence>
<evidence type="ECO:0000313" key="13">
    <source>
        <dbReference type="EMBL" id="CAK8681040.1"/>
    </source>
</evidence>
<keyword evidence="6 9" id="KW-0119">Carbohydrate metabolism</keyword>
<keyword evidence="5" id="KW-1015">Disulfide bond</keyword>
<dbReference type="InterPro" id="IPR012341">
    <property type="entry name" value="6hp_glycosidase-like_sf"/>
</dbReference>
<evidence type="ECO:0000256" key="2">
    <source>
        <dbReference type="ARBA" id="ARBA00007072"/>
    </source>
</evidence>
<keyword evidence="8 9" id="KW-0624">Polysaccharide degradation</keyword>
<gene>
    <name evidence="13" type="ORF">CVLEPA_LOCUS11280</name>
</gene>
<keyword evidence="10" id="KW-0732">Signal</keyword>
<dbReference type="SUPFAM" id="SSF48208">
    <property type="entry name" value="Six-hairpin glycosidases"/>
    <property type="match status" value="1"/>
</dbReference>
<comment type="catalytic activity">
    <reaction evidence="1 10">
        <text>Endohydrolysis of (1-&gt;4)-beta-D-glucosidic linkages in cellulose, lichenin and cereal beta-D-glucans.</text>
        <dbReference type="EC" id="3.2.1.4"/>
    </reaction>
</comment>
<evidence type="ECO:0000313" key="14">
    <source>
        <dbReference type="Proteomes" id="UP001642483"/>
    </source>
</evidence>
<keyword evidence="3 9" id="KW-0378">Hydrolase</keyword>
<keyword evidence="14" id="KW-1185">Reference proteome</keyword>
<evidence type="ECO:0000256" key="8">
    <source>
        <dbReference type="ARBA" id="ARBA00023326"/>
    </source>
</evidence>
<evidence type="ECO:0000256" key="6">
    <source>
        <dbReference type="ARBA" id="ARBA00023277"/>
    </source>
</evidence>
<keyword evidence="7 9" id="KW-0326">Glycosidase</keyword>
<name>A0ABP0FN19_CLALP</name>
<evidence type="ECO:0000256" key="7">
    <source>
        <dbReference type="ARBA" id="ARBA00023295"/>
    </source>
</evidence>
<comment type="caution">
    <text evidence="13">The sequence shown here is derived from an EMBL/GenBank/DDBJ whole genome shotgun (WGS) entry which is preliminary data.</text>
</comment>
<dbReference type="InterPro" id="IPR035976">
    <property type="entry name" value="Sushi/SCR/CCP_sf"/>
</dbReference>
<dbReference type="Gene3D" id="2.10.70.10">
    <property type="entry name" value="Complement Module, domain 1"/>
    <property type="match status" value="1"/>
</dbReference>
<dbReference type="PANTHER" id="PTHR22298">
    <property type="entry name" value="ENDO-1,4-BETA-GLUCANASE"/>
    <property type="match status" value="1"/>
</dbReference>
<proteinExistence type="inferred from homology"/>
<feature type="active site" evidence="9">
    <location>
        <position position="890"/>
    </location>
</feature>
<evidence type="ECO:0000256" key="11">
    <source>
        <dbReference type="SAM" id="MobiDB-lite"/>
    </source>
</evidence>
<dbReference type="PROSITE" id="PS00698">
    <property type="entry name" value="GH9_3"/>
    <property type="match status" value="1"/>
</dbReference>
<comment type="similarity">
    <text evidence="2 9 10">Belongs to the glycosyl hydrolase 9 (cellulase E) family.</text>
</comment>
<reference evidence="13 14" key="1">
    <citation type="submission" date="2024-02" db="EMBL/GenBank/DDBJ databases">
        <authorList>
            <person name="Daric V."/>
            <person name="Darras S."/>
        </authorList>
    </citation>
    <scope>NUCLEOTIDE SEQUENCE [LARGE SCALE GENOMIC DNA]</scope>
</reference>
<dbReference type="EMBL" id="CAWYQH010000079">
    <property type="protein sequence ID" value="CAK8681040.1"/>
    <property type="molecule type" value="Genomic_DNA"/>
</dbReference>
<organism evidence="13 14">
    <name type="scientific">Clavelina lepadiformis</name>
    <name type="common">Light-bulb sea squirt</name>
    <name type="synonym">Ascidia lepadiformis</name>
    <dbReference type="NCBI Taxonomy" id="159417"/>
    <lineage>
        <taxon>Eukaryota</taxon>
        <taxon>Metazoa</taxon>
        <taxon>Chordata</taxon>
        <taxon>Tunicata</taxon>
        <taxon>Ascidiacea</taxon>
        <taxon>Aplousobranchia</taxon>
        <taxon>Clavelinidae</taxon>
        <taxon>Clavelina</taxon>
    </lineage>
</organism>
<dbReference type="EC" id="3.2.1.4" evidence="10"/>
<dbReference type="Pfam" id="PF00759">
    <property type="entry name" value="Glyco_hydro_9"/>
    <property type="match status" value="1"/>
</dbReference>
<dbReference type="InterPro" id="IPR008928">
    <property type="entry name" value="6-hairpin_glycosidase_sf"/>
</dbReference>
<feature type="active site" evidence="9">
    <location>
        <position position="899"/>
    </location>
</feature>
<feature type="region of interest" description="Disordered" evidence="11">
    <location>
        <begin position="222"/>
        <end position="293"/>
    </location>
</feature>
<keyword evidence="4 10" id="KW-0136">Cellulose degradation</keyword>
<feature type="signal peptide" evidence="10">
    <location>
        <begin position="1"/>
        <end position="22"/>
    </location>
</feature>
<dbReference type="Proteomes" id="UP001642483">
    <property type="component" value="Unassembled WGS sequence"/>
</dbReference>
<evidence type="ECO:0000256" key="3">
    <source>
        <dbReference type="ARBA" id="ARBA00022801"/>
    </source>
</evidence>
<evidence type="ECO:0000259" key="12">
    <source>
        <dbReference type="Pfam" id="PF00759"/>
    </source>
</evidence>